<dbReference type="PANTHER" id="PTHR12526:SF510">
    <property type="entry name" value="D-INOSITOL 3-PHOSPHATE GLYCOSYLTRANSFERASE"/>
    <property type="match status" value="1"/>
</dbReference>
<dbReference type="Gene3D" id="3.40.50.2000">
    <property type="entry name" value="Glycogen Phosphorylase B"/>
    <property type="match status" value="2"/>
</dbReference>
<feature type="domain" description="Glycosyl transferase family 1" evidence="4">
    <location>
        <begin position="986"/>
        <end position="1142"/>
    </location>
</feature>
<evidence type="ECO:0000313" key="6">
    <source>
        <dbReference type="EMBL" id="USA61704.1"/>
    </source>
</evidence>
<feature type="domain" description="Glycosyltransferase subfamily 4-like N-terminal" evidence="5">
    <location>
        <begin position="778"/>
        <end position="960"/>
    </location>
</feature>
<dbReference type="EMBL" id="CP098494">
    <property type="protein sequence ID" value="USA61704.1"/>
    <property type="molecule type" value="Genomic_DNA"/>
</dbReference>
<evidence type="ECO:0000313" key="7">
    <source>
        <dbReference type="Proteomes" id="UP001056619"/>
    </source>
</evidence>
<dbReference type="Proteomes" id="UP001056619">
    <property type="component" value="Chromosome"/>
</dbReference>
<name>A0ABY4U6H8_9SPHN</name>
<gene>
    <name evidence="6" type="ORF">NCF85_01600</name>
</gene>
<keyword evidence="1 6" id="KW-0328">Glycosyltransferase</keyword>
<dbReference type="Pfam" id="PF00534">
    <property type="entry name" value="Glycos_transf_1"/>
    <property type="match status" value="1"/>
</dbReference>
<evidence type="ECO:0000259" key="5">
    <source>
        <dbReference type="Pfam" id="PF13579"/>
    </source>
</evidence>
<dbReference type="Pfam" id="PF13579">
    <property type="entry name" value="Glyco_trans_4_4"/>
    <property type="match status" value="1"/>
</dbReference>
<evidence type="ECO:0000256" key="1">
    <source>
        <dbReference type="ARBA" id="ARBA00022676"/>
    </source>
</evidence>
<dbReference type="RefSeq" id="WP_301642290.1">
    <property type="nucleotide sequence ID" value="NZ_CP098494.1"/>
</dbReference>
<organism evidence="6 7">
    <name type="scientific">Qipengyuania citrea</name>
    <dbReference type="NCBI Taxonomy" id="225971"/>
    <lineage>
        <taxon>Bacteria</taxon>
        <taxon>Pseudomonadati</taxon>
        <taxon>Pseudomonadota</taxon>
        <taxon>Alphaproteobacteria</taxon>
        <taxon>Sphingomonadales</taxon>
        <taxon>Erythrobacteraceae</taxon>
        <taxon>Qipengyuania</taxon>
    </lineage>
</organism>
<accession>A0ABY4U6H8</accession>
<protein>
    <submittedName>
        <fullName evidence="6">Glycosyltransferase</fullName>
        <ecNumber evidence="6">2.4.-.-</ecNumber>
    </submittedName>
</protein>
<dbReference type="EC" id="2.4.-.-" evidence="6"/>
<keyword evidence="2 6" id="KW-0808">Transferase</keyword>
<evidence type="ECO:0000256" key="2">
    <source>
        <dbReference type="ARBA" id="ARBA00022679"/>
    </source>
</evidence>
<dbReference type="PANTHER" id="PTHR12526">
    <property type="entry name" value="GLYCOSYLTRANSFERASE"/>
    <property type="match status" value="1"/>
</dbReference>
<feature type="region of interest" description="Disordered" evidence="3">
    <location>
        <begin position="127"/>
        <end position="146"/>
    </location>
</feature>
<evidence type="ECO:0000259" key="4">
    <source>
        <dbReference type="Pfam" id="PF00534"/>
    </source>
</evidence>
<dbReference type="SUPFAM" id="SSF53756">
    <property type="entry name" value="UDP-Glycosyltransferase/glycogen phosphorylase"/>
    <property type="match status" value="1"/>
</dbReference>
<proteinExistence type="predicted"/>
<keyword evidence="7" id="KW-1185">Reference proteome</keyword>
<dbReference type="InterPro" id="IPR001296">
    <property type="entry name" value="Glyco_trans_1"/>
</dbReference>
<reference evidence="6 7" key="1">
    <citation type="submission" date="2022-06" db="EMBL/GenBank/DDBJ databases">
        <authorList>
            <person name="Liu G."/>
        </authorList>
    </citation>
    <scope>NUCLEOTIDE SEQUENCE [LARGE SCALE GENOMIC DNA]</scope>
    <source>
        <strain evidence="6 7">E4</strain>
    </source>
</reference>
<dbReference type="GO" id="GO:0016757">
    <property type="term" value="F:glycosyltransferase activity"/>
    <property type="evidence" value="ECO:0007669"/>
    <property type="project" value="UniProtKB-KW"/>
</dbReference>
<evidence type="ECO:0000256" key="3">
    <source>
        <dbReference type="SAM" id="MobiDB-lite"/>
    </source>
</evidence>
<sequence length="1179" mass="127778">MSIEATSKARQPNALAHSEVLSLSDGGAFCFSVAFSANLTHFDKAPALAAFEFLDAKGASLNERHPGFGLSARFGSYLYLGDKGQDGIVRIDRALRAPPLARQVVVYLYRWGAAKVQVSEKLELTPSTAELTPPRPLPSAVSAPLTKPAGTNTQVAKSLWEGRIALQAGCQVKLSARIEVAGCDPKHAPLVAALIFQNAGGEVLSGPFSGIPYSKRFGAYVYLGEKGRSGIYGAKANIVAPPGAAHLSVELHSWLSSSVRLLEAANLHQSANSTPSQIICSVEAAVGEGEPVGVSFSAACHAPLASKSLLVRPSFFDAAGELIEAFDKLAISPQIGPYRYLIPEGSEAKEVRVDPSRAAARTSFTTPAGTARMRADIFLWKETQTLSEPRVELIELASTGLISVKGLLPLRRSHRVLCLTGQIRATGAIQPEVGRIELRFLSEAGDLILLPIKGLSQTSELANFAPLRCSRLDGLCDVKLTVVVPDGAQQFLWRIWPTLGTGLELEGELAAEFPDTELKQQIAALPDAVTPVVVGESIEPDLLNAWPKGPLLTQIEEGQVMLLGAAVSQAAPERWIRLEAELTIERQGLERSRVGICPTWFNAKGVPLMVENPVGCKVIPDVGPTRFATPIGQVAGDLLVRESFLHPENAAYVAFLLVVLGPDGSVKARRLQVSAIEPDAVHEGIETASMDREQLVQMQELARATHDLRARWAVSHALALQEPKNTKFARQADILDQQLTELDPSWLPPLARDARPYSDPNPKAVLHLFKVIYPGENTGGAVRSTAIVEAQASQGLRPVACLPLNSLSAKPGAARDGLEVVDRNGVRICYPILAGINSTQIGLADRLTLEVALAARAVKTERVGLIHAASGFRGYDNALKGLALARAYNLPLVYEVRSFHEHTWRPLLANQMGHALTRRREAQEDRCMAGADAVVTISQAMVGNLLARGVPKERLFFVPNAIDSHFETLPDPAEIQEKQLRVGLNESRTLGYISNFSQREGHAVLLEAFARLVDGQGYDDLKLVLVGDGPEWTNIRDASARLGLADKVIMPGNVDHEQIKLWYHMIDLFVVPRIPDFAADYVTPLKPFEAMSQGIPVIMSDRPVSREIAGEDERHARIFPTGEVEALASLVAEELGAPERLKARARVAQEWVLTERIWSSVVTRYQDVYAAARSFHAEH</sequence>
<dbReference type="InterPro" id="IPR028098">
    <property type="entry name" value="Glyco_trans_4-like_N"/>
</dbReference>